<dbReference type="GO" id="GO:0004065">
    <property type="term" value="F:arylsulfatase activity"/>
    <property type="evidence" value="ECO:0007669"/>
    <property type="project" value="TreeGrafter"/>
</dbReference>
<feature type="domain" description="Sulfatase N-terminal" evidence="4">
    <location>
        <begin position="3"/>
        <end position="94"/>
    </location>
</feature>
<dbReference type="EMBL" id="BARV01017502">
    <property type="protein sequence ID" value="GAI24095.1"/>
    <property type="molecule type" value="Genomic_DNA"/>
</dbReference>
<name>X1NBA2_9ZZZZ</name>
<dbReference type="Pfam" id="PF00884">
    <property type="entry name" value="Sulfatase"/>
    <property type="match status" value="1"/>
</dbReference>
<accession>X1NBA2</accession>
<feature type="region of interest" description="Disordered" evidence="3">
    <location>
        <begin position="152"/>
        <end position="175"/>
    </location>
</feature>
<reference evidence="5" key="1">
    <citation type="journal article" date="2014" name="Front. Microbiol.">
        <title>High frequency of phylogenetically diverse reductive dehalogenase-homologous genes in deep subseafloor sedimentary metagenomes.</title>
        <authorList>
            <person name="Kawai M."/>
            <person name="Futagami T."/>
            <person name="Toyoda A."/>
            <person name="Takaki Y."/>
            <person name="Nishi S."/>
            <person name="Hori S."/>
            <person name="Arai W."/>
            <person name="Tsubouchi T."/>
            <person name="Morono Y."/>
            <person name="Uchiyama I."/>
            <person name="Ito T."/>
            <person name="Fujiyama A."/>
            <person name="Inagaki F."/>
            <person name="Takami H."/>
        </authorList>
    </citation>
    <scope>NUCLEOTIDE SEQUENCE</scope>
    <source>
        <strain evidence="5">Expedition CK06-06</strain>
    </source>
</reference>
<dbReference type="InterPro" id="IPR050738">
    <property type="entry name" value="Sulfatase"/>
</dbReference>
<dbReference type="AlphaFoldDB" id="X1NBA2"/>
<dbReference type="PANTHER" id="PTHR42693">
    <property type="entry name" value="ARYLSULFATASE FAMILY MEMBER"/>
    <property type="match status" value="1"/>
</dbReference>
<dbReference type="InterPro" id="IPR000917">
    <property type="entry name" value="Sulfatase_N"/>
</dbReference>
<evidence type="ECO:0000313" key="5">
    <source>
        <dbReference type="EMBL" id="GAI24095.1"/>
    </source>
</evidence>
<dbReference type="InterPro" id="IPR017850">
    <property type="entry name" value="Alkaline_phosphatase_core_sf"/>
</dbReference>
<proteinExistence type="inferred from homology"/>
<dbReference type="Gene3D" id="3.30.1120.10">
    <property type="match status" value="1"/>
</dbReference>
<keyword evidence="2" id="KW-0378">Hydrolase</keyword>
<protein>
    <recommendedName>
        <fullName evidence="4">Sulfatase N-terminal domain-containing protein</fullName>
    </recommendedName>
</protein>
<evidence type="ECO:0000256" key="2">
    <source>
        <dbReference type="ARBA" id="ARBA00022801"/>
    </source>
</evidence>
<comment type="similarity">
    <text evidence="1">Belongs to the sulfatase family.</text>
</comment>
<feature type="compositionally biased region" description="Low complexity" evidence="3">
    <location>
        <begin position="156"/>
        <end position="167"/>
    </location>
</feature>
<gene>
    <name evidence="5" type="ORF">S06H3_29815</name>
</gene>
<organism evidence="5">
    <name type="scientific">marine sediment metagenome</name>
    <dbReference type="NCBI Taxonomy" id="412755"/>
    <lineage>
        <taxon>unclassified sequences</taxon>
        <taxon>metagenomes</taxon>
        <taxon>ecological metagenomes</taxon>
    </lineage>
</organism>
<comment type="caution">
    <text evidence="5">The sequence shown here is derived from an EMBL/GenBank/DDBJ whole genome shotgun (WGS) entry which is preliminary data.</text>
</comment>
<evidence type="ECO:0000259" key="4">
    <source>
        <dbReference type="Pfam" id="PF00884"/>
    </source>
</evidence>
<evidence type="ECO:0000256" key="1">
    <source>
        <dbReference type="ARBA" id="ARBA00008779"/>
    </source>
</evidence>
<sequence length="210" mass="22992">VLVDWCVGQIVKALKQMRLTDNTLIIATSDNGPRRGVNNHKSAGNLHGYKSHTWEGGHRVPFVARWPGKIKSDTTSNEPICLTDLMATCAAILGAKLPENAGQDSYNILPALLSEKLDKPIREALVSHSVYGVFAIRQGPWKLILENRDSGGWVRPGGSRPKPGSPGQLYNLDEDPAEQNNLFDKHPAIVKRLTALLAGYKEQGRSVPID</sequence>
<dbReference type="SUPFAM" id="SSF53649">
    <property type="entry name" value="Alkaline phosphatase-like"/>
    <property type="match status" value="1"/>
</dbReference>
<dbReference type="PANTHER" id="PTHR42693:SF53">
    <property type="entry name" value="ENDO-4-O-SULFATASE"/>
    <property type="match status" value="1"/>
</dbReference>
<evidence type="ECO:0000256" key="3">
    <source>
        <dbReference type="SAM" id="MobiDB-lite"/>
    </source>
</evidence>
<feature type="non-terminal residue" evidence="5">
    <location>
        <position position="1"/>
    </location>
</feature>
<dbReference type="Gene3D" id="3.40.720.10">
    <property type="entry name" value="Alkaline Phosphatase, subunit A"/>
    <property type="match status" value="1"/>
</dbReference>